<sequence length="121" mass="13694">MVPRFPARFASIGGPSPLGGVKVAALERRQTCLIFGTFTEHQPFLPRDRDSARVYLSYYIVESLDSDSPHQSDMDLLDSNKIKKLRNDDKWNEVLNMQVSSQDETVVEPLVGDEDKRIAII</sequence>
<evidence type="ECO:0000313" key="1">
    <source>
        <dbReference type="EMBL" id="KAK4013678.1"/>
    </source>
</evidence>
<accession>A0ABQ9ZL67</accession>
<gene>
    <name evidence="1" type="ORF">OUZ56_026230</name>
</gene>
<comment type="caution">
    <text evidence="1">The sequence shown here is derived from an EMBL/GenBank/DDBJ whole genome shotgun (WGS) entry which is preliminary data.</text>
</comment>
<organism evidence="1 2">
    <name type="scientific">Daphnia magna</name>
    <dbReference type="NCBI Taxonomy" id="35525"/>
    <lineage>
        <taxon>Eukaryota</taxon>
        <taxon>Metazoa</taxon>
        <taxon>Ecdysozoa</taxon>
        <taxon>Arthropoda</taxon>
        <taxon>Crustacea</taxon>
        <taxon>Branchiopoda</taxon>
        <taxon>Diplostraca</taxon>
        <taxon>Cladocera</taxon>
        <taxon>Anomopoda</taxon>
        <taxon>Daphniidae</taxon>
        <taxon>Daphnia</taxon>
    </lineage>
</organism>
<keyword evidence="2" id="KW-1185">Reference proteome</keyword>
<reference evidence="1 2" key="1">
    <citation type="journal article" date="2023" name="Nucleic Acids Res.">
        <title>The hologenome of Daphnia magna reveals possible DNA methylation and microbiome-mediated evolution of the host genome.</title>
        <authorList>
            <person name="Chaturvedi A."/>
            <person name="Li X."/>
            <person name="Dhandapani V."/>
            <person name="Marshall H."/>
            <person name="Kissane S."/>
            <person name="Cuenca-Cambronero M."/>
            <person name="Asole G."/>
            <person name="Calvet F."/>
            <person name="Ruiz-Romero M."/>
            <person name="Marangio P."/>
            <person name="Guigo R."/>
            <person name="Rago D."/>
            <person name="Mirbahai L."/>
            <person name="Eastwood N."/>
            <person name="Colbourne J.K."/>
            <person name="Zhou J."/>
            <person name="Mallon E."/>
            <person name="Orsini L."/>
        </authorList>
    </citation>
    <scope>NUCLEOTIDE SEQUENCE [LARGE SCALE GENOMIC DNA]</scope>
    <source>
        <strain evidence="1">LRV0_1</strain>
    </source>
</reference>
<dbReference type="EMBL" id="JAOYFB010000004">
    <property type="protein sequence ID" value="KAK4013678.1"/>
    <property type="molecule type" value="Genomic_DNA"/>
</dbReference>
<protein>
    <submittedName>
        <fullName evidence="1">Uncharacterized protein</fullName>
    </submittedName>
</protein>
<name>A0ABQ9ZL67_9CRUS</name>
<dbReference type="Proteomes" id="UP001234178">
    <property type="component" value="Unassembled WGS sequence"/>
</dbReference>
<evidence type="ECO:0000313" key="2">
    <source>
        <dbReference type="Proteomes" id="UP001234178"/>
    </source>
</evidence>
<proteinExistence type="predicted"/>